<protein>
    <submittedName>
        <fullName evidence="3">Uncharacterized protein</fullName>
    </submittedName>
</protein>
<feature type="region of interest" description="Disordered" evidence="2">
    <location>
        <begin position="438"/>
        <end position="469"/>
    </location>
</feature>
<name>A0A0V0QCV0_PSEPJ</name>
<feature type="region of interest" description="Disordered" evidence="2">
    <location>
        <begin position="43"/>
        <end position="87"/>
    </location>
</feature>
<evidence type="ECO:0000313" key="4">
    <source>
        <dbReference type="Proteomes" id="UP000054937"/>
    </source>
</evidence>
<feature type="compositionally biased region" description="Low complexity" evidence="2">
    <location>
        <begin position="647"/>
        <end position="658"/>
    </location>
</feature>
<evidence type="ECO:0000256" key="2">
    <source>
        <dbReference type="SAM" id="MobiDB-lite"/>
    </source>
</evidence>
<feature type="compositionally biased region" description="Polar residues" evidence="2">
    <location>
        <begin position="1009"/>
        <end position="1018"/>
    </location>
</feature>
<feature type="coiled-coil region" evidence="1">
    <location>
        <begin position="1298"/>
        <end position="1325"/>
    </location>
</feature>
<feature type="compositionally biased region" description="Basic and acidic residues" evidence="2">
    <location>
        <begin position="44"/>
        <end position="63"/>
    </location>
</feature>
<feature type="region of interest" description="Disordered" evidence="2">
    <location>
        <begin position="992"/>
        <end position="1019"/>
    </location>
</feature>
<feature type="compositionally biased region" description="Low complexity" evidence="2">
    <location>
        <begin position="1367"/>
        <end position="1383"/>
    </location>
</feature>
<keyword evidence="4" id="KW-1185">Reference proteome</keyword>
<proteinExistence type="predicted"/>
<feature type="coiled-coil region" evidence="1">
    <location>
        <begin position="766"/>
        <end position="793"/>
    </location>
</feature>
<comment type="caution">
    <text evidence="3">The sequence shown here is derived from an EMBL/GenBank/DDBJ whole genome shotgun (WGS) entry which is preliminary data.</text>
</comment>
<feature type="compositionally biased region" description="Basic and acidic residues" evidence="2">
    <location>
        <begin position="453"/>
        <end position="469"/>
    </location>
</feature>
<evidence type="ECO:0000256" key="1">
    <source>
        <dbReference type="SAM" id="Coils"/>
    </source>
</evidence>
<feature type="coiled-coil region" evidence="1">
    <location>
        <begin position="1102"/>
        <end position="1129"/>
    </location>
</feature>
<evidence type="ECO:0000313" key="3">
    <source>
        <dbReference type="EMBL" id="KRX00052.1"/>
    </source>
</evidence>
<dbReference type="InParanoid" id="A0A0V0QCV0"/>
<dbReference type="Proteomes" id="UP000054937">
    <property type="component" value="Unassembled WGS sequence"/>
</dbReference>
<feature type="region of interest" description="Disordered" evidence="2">
    <location>
        <begin position="1367"/>
        <end position="1386"/>
    </location>
</feature>
<feature type="region of interest" description="Disordered" evidence="2">
    <location>
        <begin position="616"/>
        <end position="658"/>
    </location>
</feature>
<feature type="compositionally biased region" description="Basic and acidic residues" evidence="2">
    <location>
        <begin position="627"/>
        <end position="645"/>
    </location>
</feature>
<feature type="compositionally biased region" description="Low complexity" evidence="2">
    <location>
        <begin position="438"/>
        <end position="451"/>
    </location>
</feature>
<reference evidence="3 4" key="1">
    <citation type="journal article" date="2015" name="Sci. Rep.">
        <title>Genome of the facultative scuticociliatosis pathogen Pseudocohnilembus persalinus provides insight into its virulence through horizontal gene transfer.</title>
        <authorList>
            <person name="Xiong J."/>
            <person name="Wang G."/>
            <person name="Cheng J."/>
            <person name="Tian M."/>
            <person name="Pan X."/>
            <person name="Warren A."/>
            <person name="Jiang C."/>
            <person name="Yuan D."/>
            <person name="Miao W."/>
        </authorList>
    </citation>
    <scope>NUCLEOTIDE SEQUENCE [LARGE SCALE GENOMIC DNA]</scope>
    <source>
        <strain evidence="3">36N120E</strain>
    </source>
</reference>
<accession>A0A0V0QCV0</accession>
<sequence>MKMGPFQIFGELEIVEQIIQDQKFESFLKNLVSQELQNKNKIRVNAESKENQENYEKMGKEKEDEIEIENENDTEKQEKDINSEKQSQKEKYKQLLLNKRNLIQDLLKKMEQIKVLNDLNKKQEYLFENCQKQIMEIRSKFTKEEIFLEKEIQKAEIQEPQQKVLKRRDRVICNSEKNQVLKIEKEVFKQFFCQETSLQGIIKNYETKMKVFEQIKQKFIKTYQHQNKKAGSQLRESKDLDFLEKISQIEKGQGQNQGQNFNQVQKSVQDLSNQEKQQNKIQKKQPFLGNDPKFSKLFQKVNQQQEFIKEKQQKEGHIEKDEEKLRLKEEEFFLRNQRKKLKNLENKQIKNIQFLGNSVGIESYNYKQFEQVNYERFRKNGKFDEILLNGKFNLVSNKEFETKSIENNKLDNYVLQQSFNTLQSLREIEKKKRSLTVNFKGKNQNQKNGKFINKKDDGNSEQDKKNQMKQQLIEEEKILREKFQNENQKMLNDKEIQQILIQNQNRIKNKLDGVLMSYSSSPKRKQFQQIMRSSANFGSYENLSESEKNYKMDVNKENENKNKNSIESINLKSSLNLEKNEQYGQNLSQSQIYRQIVEQHKENSILELQNKSYQSQKQYDSQQQLRKSLEGEENQDKIENNDKSFEINNNNNNNNINNNSQIQIKVQKLSSLSSEEEVINLSPSVSFNEKLGKKSLLKFRGQSGKTKKYLSQSNFQQKKQVSQQLGSGINNRELNDSLSYSPLQNAKSGSQILVGDKSEFENQGQSLNLLHNYENYENQCQNLNKNNSQKQNFFVNFQGSDSIFGLKSCKNNRVVSMKELERKGVQKYKLNQSFYKINKNQQLQEILKRGQEKLKSQKNMRIDNDLNKENFYQGVQNSNTQKNKVLNLFEHSIVSRSKNRSKNSQHTEKKVDPNQIYDVSLFVSNPKLKEKNQYIQTDFQDDIKNQKKIQSEIQKDNVQKYFQIKNENEEKQSQEGLIQNQILRQNRVYSCKNSSQNNKRNQFIKGKDIQQNNKSGKLNQEGKISKNLNLNLNENSEFGQELTQNGILSQKNISKIRSSTCQNFNSINKRTFRKSRNNKDQQNIQLGQYSYNLQNQSYFNLVNQKMGQIQQENKEYSDLLKQVSKTENLGVKKQGEFSQLIEKNNQCGKNSGKDLNFSGDLQIKNKIYLEDKSKNIKFSSQYKNQIKRKYQEFLRNQEQQRKKMQHETQNPEQKKSSQSQQIGKKRVFQIELQDKNQKLNQQQNQKNVIISQSGKISQQQILQLNKNDSLQKLLENQEFGTLSPSKKQVKNQQNQTDSIQVSNQVQNEENQSENQENALKFLLGESGLSQSQQDFFEELKREGKFQGINEDFKKKLGFYNFQGKQQSQNQQKYQHKQQQQFKQQQKKQMDQPLVNNLVYQYNQQKQKENEQKKLQKLDFWQLFEVKNRVQINSDFAYYLEKERQDLVVNLVPNFNFQKEEKVEKKIQFQQKNGESFQLQFQQQGLFDLQEESGGKNFCQNLEQKLNSNLQCIRKNMEQNQIFQNQNQIIQNQKQKWDLDLNLVQNCFDFKNLRKIRVKVSRPITPNQKRVQDMVGVLKQSLA</sequence>
<keyword evidence="1" id="KW-0175">Coiled coil</keyword>
<gene>
    <name evidence="3" type="ORF">PPERSA_07249</name>
</gene>
<dbReference type="EMBL" id="LDAU01000196">
    <property type="protein sequence ID" value="KRX00052.1"/>
    <property type="molecule type" value="Genomic_DNA"/>
</dbReference>
<feature type="compositionally biased region" description="Polar residues" evidence="2">
    <location>
        <begin position="992"/>
        <end position="1001"/>
    </location>
</feature>
<organism evidence="3 4">
    <name type="scientific">Pseudocohnilembus persalinus</name>
    <name type="common">Ciliate</name>
    <dbReference type="NCBI Taxonomy" id="266149"/>
    <lineage>
        <taxon>Eukaryota</taxon>
        <taxon>Sar</taxon>
        <taxon>Alveolata</taxon>
        <taxon>Ciliophora</taxon>
        <taxon>Intramacronucleata</taxon>
        <taxon>Oligohymenophorea</taxon>
        <taxon>Scuticociliatia</taxon>
        <taxon>Philasterida</taxon>
        <taxon>Pseudocohnilembidae</taxon>
        <taxon>Pseudocohnilembus</taxon>
    </lineage>
</organism>
<feature type="compositionally biased region" description="Basic and acidic residues" evidence="2">
    <location>
        <begin position="73"/>
        <end position="87"/>
    </location>
</feature>
<feature type="region of interest" description="Disordered" evidence="2">
    <location>
        <begin position="1197"/>
        <end position="1222"/>
    </location>
</feature>
<feature type="coiled-coil region" evidence="1">
    <location>
        <begin position="311"/>
        <end position="347"/>
    </location>
</feature>